<protein>
    <recommendedName>
        <fullName evidence="4">DUF3108 domain-containing protein</fullName>
    </recommendedName>
</protein>
<feature type="signal peptide" evidence="1">
    <location>
        <begin position="1"/>
        <end position="19"/>
    </location>
</feature>
<gene>
    <name evidence="2" type="ORF">SAMN05421770_11014</name>
</gene>
<feature type="chain" id="PRO_5013122570" description="DUF3108 domain-containing protein" evidence="1">
    <location>
        <begin position="20"/>
        <end position="265"/>
    </location>
</feature>
<sequence length="265" mass="28921">MRRSALIAFLLLSSPLALFGQKLTYEIRFHGAIAGKDTFTIKKSKQGYDVSTQYSYAIGSSEGHFANEYRLDDAYQWLQASSNNQTLAIRYVDTVDKTRTRLHISITQNGAGSNSELPVRPDLELLPSLDPAAAQILLLRATTHPTQNGKYNIVAPSFGEPEAMASLNSVRDGVSPAALATMQLPSSRESYDAAWQKGADVSGTLNGKPVAAHVYLLIFGSFRWVFLADDDSTLLQMNVLPRQPVFVKQGFALNPQAVEALSANP</sequence>
<keyword evidence="3" id="KW-1185">Reference proteome</keyword>
<dbReference type="AlphaFoldDB" id="A0A239M753"/>
<evidence type="ECO:0000313" key="3">
    <source>
        <dbReference type="Proteomes" id="UP000198356"/>
    </source>
</evidence>
<dbReference type="RefSeq" id="WP_089410097.1">
    <property type="nucleotide sequence ID" value="NZ_FZOU01000010.1"/>
</dbReference>
<organism evidence="2 3">
    <name type="scientific">Granulicella rosea</name>
    <dbReference type="NCBI Taxonomy" id="474952"/>
    <lineage>
        <taxon>Bacteria</taxon>
        <taxon>Pseudomonadati</taxon>
        <taxon>Acidobacteriota</taxon>
        <taxon>Terriglobia</taxon>
        <taxon>Terriglobales</taxon>
        <taxon>Acidobacteriaceae</taxon>
        <taxon>Granulicella</taxon>
    </lineage>
</organism>
<proteinExistence type="predicted"/>
<accession>A0A239M753</accession>
<dbReference type="EMBL" id="FZOU01000010">
    <property type="protein sequence ID" value="SNT37874.1"/>
    <property type="molecule type" value="Genomic_DNA"/>
</dbReference>
<reference evidence="2 3" key="1">
    <citation type="submission" date="2017-06" db="EMBL/GenBank/DDBJ databases">
        <authorList>
            <person name="Kim H.J."/>
            <person name="Triplett B.A."/>
        </authorList>
    </citation>
    <scope>NUCLEOTIDE SEQUENCE [LARGE SCALE GENOMIC DNA]</scope>
    <source>
        <strain evidence="2 3">DSM 18704</strain>
    </source>
</reference>
<dbReference type="Proteomes" id="UP000198356">
    <property type="component" value="Unassembled WGS sequence"/>
</dbReference>
<evidence type="ECO:0000313" key="2">
    <source>
        <dbReference type="EMBL" id="SNT37874.1"/>
    </source>
</evidence>
<evidence type="ECO:0008006" key="4">
    <source>
        <dbReference type="Google" id="ProtNLM"/>
    </source>
</evidence>
<evidence type="ECO:0000256" key="1">
    <source>
        <dbReference type="SAM" id="SignalP"/>
    </source>
</evidence>
<keyword evidence="1" id="KW-0732">Signal</keyword>
<name>A0A239M753_9BACT</name>